<dbReference type="AlphaFoldDB" id="A0A2T1C843"/>
<reference evidence="1 2" key="2">
    <citation type="submission" date="2018-03" db="EMBL/GenBank/DDBJ databases">
        <title>The ancient ancestry and fast evolution of plastids.</title>
        <authorList>
            <person name="Moore K.R."/>
            <person name="Magnabosco C."/>
            <person name="Momper L."/>
            <person name="Gold D.A."/>
            <person name="Bosak T."/>
            <person name="Fournier G.P."/>
        </authorList>
    </citation>
    <scope>NUCLEOTIDE SEQUENCE [LARGE SCALE GENOMIC DNA]</scope>
    <source>
        <strain evidence="1 2">CCAP 1448/3</strain>
    </source>
</reference>
<keyword evidence="2" id="KW-1185">Reference proteome</keyword>
<dbReference type="EMBL" id="PVWJ01000012">
    <property type="protein sequence ID" value="PSB04430.1"/>
    <property type="molecule type" value="Genomic_DNA"/>
</dbReference>
<dbReference type="RefSeq" id="WP_106287334.1">
    <property type="nucleotide sequence ID" value="NZ_CAWNTC010000182.1"/>
</dbReference>
<accession>A0A2T1C843</accession>
<dbReference type="Proteomes" id="UP000238762">
    <property type="component" value="Unassembled WGS sequence"/>
</dbReference>
<protein>
    <recommendedName>
        <fullName evidence="3">Co-chaperone DjlA N-terminal domain-containing protein</fullName>
    </recommendedName>
</protein>
<sequence>MLSTVFQVSKSVLDVFGIVSFASSLLEDEEDEEDEIDYEEAEEEVDKIVTEKIYLAKSFVSLCSHCCDIDSSSETEKHLLADELIQSLIENRTLFPESVTVGNLYFELEHDVIYEELINTSNYPLPLKAIIKVAKDDDTLAVSFYEVACSIMTNKGFITAEEIEFLDELAELFAIFSLDKKKIERKYF</sequence>
<reference evidence="1 2" key="1">
    <citation type="submission" date="2018-02" db="EMBL/GenBank/DDBJ databases">
        <authorList>
            <person name="Cohen D.B."/>
            <person name="Kent A.D."/>
        </authorList>
    </citation>
    <scope>NUCLEOTIDE SEQUENCE [LARGE SCALE GENOMIC DNA]</scope>
    <source>
        <strain evidence="1 2">CCAP 1448/3</strain>
    </source>
</reference>
<gene>
    <name evidence="1" type="ORF">C7B64_03830</name>
</gene>
<evidence type="ECO:0000313" key="2">
    <source>
        <dbReference type="Proteomes" id="UP000238762"/>
    </source>
</evidence>
<organism evidence="1 2">
    <name type="scientific">Merismopedia glauca CCAP 1448/3</name>
    <dbReference type="NCBI Taxonomy" id="1296344"/>
    <lineage>
        <taxon>Bacteria</taxon>
        <taxon>Bacillati</taxon>
        <taxon>Cyanobacteriota</taxon>
        <taxon>Cyanophyceae</taxon>
        <taxon>Synechococcales</taxon>
        <taxon>Merismopediaceae</taxon>
        <taxon>Merismopedia</taxon>
    </lineage>
</organism>
<evidence type="ECO:0008006" key="3">
    <source>
        <dbReference type="Google" id="ProtNLM"/>
    </source>
</evidence>
<evidence type="ECO:0000313" key="1">
    <source>
        <dbReference type="EMBL" id="PSB04430.1"/>
    </source>
</evidence>
<name>A0A2T1C843_9CYAN</name>
<proteinExistence type="predicted"/>
<comment type="caution">
    <text evidence="1">The sequence shown here is derived from an EMBL/GenBank/DDBJ whole genome shotgun (WGS) entry which is preliminary data.</text>
</comment>